<dbReference type="OrthoDB" id="3523814at2759"/>
<comment type="caution">
    <text evidence="2">The sequence shown here is derived from an EMBL/GenBank/DDBJ whole genome shotgun (WGS) entry which is preliminary data.</text>
</comment>
<feature type="region of interest" description="Disordered" evidence="1">
    <location>
        <begin position="221"/>
        <end position="299"/>
    </location>
</feature>
<protein>
    <submittedName>
        <fullName evidence="2">Uncharacterized protein</fullName>
    </submittedName>
</protein>
<dbReference type="RefSeq" id="XP_031866622.1">
    <property type="nucleotide sequence ID" value="XM_032017191.1"/>
</dbReference>
<dbReference type="Proteomes" id="UP000254866">
    <property type="component" value="Unassembled WGS sequence"/>
</dbReference>
<evidence type="ECO:0000313" key="3">
    <source>
        <dbReference type="Proteomes" id="UP000254866"/>
    </source>
</evidence>
<organism evidence="2 3">
    <name type="scientific">Venustampulla echinocandica</name>
    <dbReference type="NCBI Taxonomy" id="2656787"/>
    <lineage>
        <taxon>Eukaryota</taxon>
        <taxon>Fungi</taxon>
        <taxon>Dikarya</taxon>
        <taxon>Ascomycota</taxon>
        <taxon>Pezizomycotina</taxon>
        <taxon>Leotiomycetes</taxon>
        <taxon>Helotiales</taxon>
        <taxon>Pleuroascaceae</taxon>
        <taxon>Venustampulla</taxon>
    </lineage>
</organism>
<evidence type="ECO:0000313" key="2">
    <source>
        <dbReference type="EMBL" id="RDL33129.1"/>
    </source>
</evidence>
<keyword evidence="3" id="KW-1185">Reference proteome</keyword>
<reference evidence="2 3" key="1">
    <citation type="journal article" date="2018" name="IMA Fungus">
        <title>IMA Genome-F 9: Draft genome sequence of Annulohypoxylon stygium, Aspergillus mulundensis, Berkeleyomyces basicola (syn. Thielaviopsis basicola), Ceratocystis smalleyi, two Cercospora beticola strains, Coleophoma cylindrospora, Fusarium fracticaudum, Phialophora cf. hyalina, and Morchella septimelata.</title>
        <authorList>
            <person name="Wingfield B.D."/>
            <person name="Bills G.F."/>
            <person name="Dong Y."/>
            <person name="Huang W."/>
            <person name="Nel W.J."/>
            <person name="Swalarsk-Parry B.S."/>
            <person name="Vaghefi N."/>
            <person name="Wilken P.M."/>
            <person name="An Z."/>
            <person name="de Beer Z.W."/>
            <person name="De Vos L."/>
            <person name="Chen L."/>
            <person name="Duong T.A."/>
            <person name="Gao Y."/>
            <person name="Hammerbacher A."/>
            <person name="Kikkert J.R."/>
            <person name="Li Y."/>
            <person name="Li H."/>
            <person name="Li K."/>
            <person name="Li Q."/>
            <person name="Liu X."/>
            <person name="Ma X."/>
            <person name="Naidoo K."/>
            <person name="Pethybridge S.J."/>
            <person name="Sun J."/>
            <person name="Steenkamp E.T."/>
            <person name="van der Nest M.A."/>
            <person name="van Wyk S."/>
            <person name="Wingfield M.J."/>
            <person name="Xiong C."/>
            <person name="Yue Q."/>
            <person name="Zhang X."/>
        </authorList>
    </citation>
    <scope>NUCLEOTIDE SEQUENCE [LARGE SCALE GENOMIC DNA]</scope>
    <source>
        <strain evidence="2 3">BP 5553</strain>
    </source>
</reference>
<feature type="compositionally biased region" description="Polar residues" evidence="1">
    <location>
        <begin position="221"/>
        <end position="238"/>
    </location>
</feature>
<dbReference type="AlphaFoldDB" id="A0A370TEM4"/>
<evidence type="ECO:0000256" key="1">
    <source>
        <dbReference type="SAM" id="MobiDB-lite"/>
    </source>
</evidence>
<proteinExistence type="predicted"/>
<accession>A0A370TEM4</accession>
<gene>
    <name evidence="2" type="ORF">BP5553_08568</name>
</gene>
<dbReference type="GeneID" id="43601417"/>
<dbReference type="EMBL" id="NPIC01000009">
    <property type="protein sequence ID" value="RDL33129.1"/>
    <property type="molecule type" value="Genomic_DNA"/>
</dbReference>
<sequence>MRTDILKKLPFFFGGKPVDQVYFPWLLCRNKTNAPVCAFIDAGWVRHNDQKDYFAARARQEQQREAIAPRPPRLSLQERWQRGLPLADEPKEEPFIDPYYVAIMIAMAQASPRPPPPTGFGPPTLQEDRSLKKVFLVTMMENEYAATLYSAEVTHEFLRKLDYPYERSDAQLSIRKQYVVVDPPKWIIDMALTVFESIDRFYWSIDEEAKLAREMYSRQQNVPTSSHATVETAHSATPPSLKRKPSSSGTDSPSDCGPPKPKRPQLDLYGGISADNVHYSETPGQFTKNPEYLNQGRTR</sequence>
<name>A0A370TEM4_9HELO</name>